<keyword evidence="1" id="KW-0472">Membrane</keyword>
<feature type="transmembrane region" description="Helical" evidence="1">
    <location>
        <begin position="129"/>
        <end position="149"/>
    </location>
</feature>
<evidence type="ECO:0000256" key="1">
    <source>
        <dbReference type="SAM" id="Phobius"/>
    </source>
</evidence>
<comment type="caution">
    <text evidence="2">The sequence shown here is derived from an EMBL/GenBank/DDBJ whole genome shotgun (WGS) entry which is preliminary data.</text>
</comment>
<gene>
    <name evidence="2" type="ORF">GMJLKIPL_3523</name>
</gene>
<evidence type="ECO:0008006" key="4">
    <source>
        <dbReference type="Google" id="ProtNLM"/>
    </source>
</evidence>
<feature type="transmembrane region" description="Helical" evidence="1">
    <location>
        <begin position="161"/>
        <end position="179"/>
    </location>
</feature>
<dbReference type="RefSeq" id="WP_238236588.1">
    <property type="nucleotide sequence ID" value="NZ_BPQQ01000040.1"/>
</dbReference>
<name>A0ABQ4SEP7_9HYPH</name>
<organism evidence="2 3">
    <name type="scientific">Methylobacterium isbiliense</name>
    <dbReference type="NCBI Taxonomy" id="315478"/>
    <lineage>
        <taxon>Bacteria</taxon>
        <taxon>Pseudomonadati</taxon>
        <taxon>Pseudomonadota</taxon>
        <taxon>Alphaproteobacteria</taxon>
        <taxon>Hyphomicrobiales</taxon>
        <taxon>Methylobacteriaceae</taxon>
        <taxon>Methylobacterium</taxon>
    </lineage>
</organism>
<protein>
    <recommendedName>
        <fullName evidence="4">DUF1109 domain-containing protein</fullName>
    </recommendedName>
</protein>
<feature type="transmembrane region" description="Helical" evidence="1">
    <location>
        <begin position="191"/>
        <end position="213"/>
    </location>
</feature>
<keyword evidence="1" id="KW-0812">Transmembrane</keyword>
<dbReference type="InterPro" id="IPR009495">
    <property type="entry name" value="NrsF"/>
</dbReference>
<feature type="transmembrane region" description="Helical" evidence="1">
    <location>
        <begin position="65"/>
        <end position="83"/>
    </location>
</feature>
<reference evidence="2" key="1">
    <citation type="journal article" date="2021" name="Front. Microbiol.">
        <title>Comprehensive Comparative Genomics and Phenotyping of Methylobacterium Species.</title>
        <authorList>
            <person name="Alessa O."/>
            <person name="Ogura Y."/>
            <person name="Fujitani Y."/>
            <person name="Takami H."/>
            <person name="Hayashi T."/>
            <person name="Sahin N."/>
            <person name="Tani A."/>
        </authorList>
    </citation>
    <scope>NUCLEOTIDE SEQUENCE</scope>
    <source>
        <strain evidence="2">DSM 17168</strain>
    </source>
</reference>
<dbReference type="Proteomes" id="UP001055153">
    <property type="component" value="Unassembled WGS sequence"/>
</dbReference>
<feature type="transmembrane region" description="Helical" evidence="1">
    <location>
        <begin position="32"/>
        <end position="53"/>
    </location>
</feature>
<dbReference type="Pfam" id="PF06532">
    <property type="entry name" value="NrsF"/>
    <property type="match status" value="1"/>
</dbReference>
<keyword evidence="1" id="KW-1133">Transmembrane helix</keyword>
<accession>A0ABQ4SEP7</accession>
<dbReference type="EMBL" id="BPQQ01000040">
    <property type="protein sequence ID" value="GJE01589.1"/>
    <property type="molecule type" value="Genomic_DNA"/>
</dbReference>
<evidence type="ECO:0000313" key="3">
    <source>
        <dbReference type="Proteomes" id="UP001055153"/>
    </source>
</evidence>
<proteinExistence type="predicted"/>
<feature type="transmembrane region" description="Helical" evidence="1">
    <location>
        <begin position="95"/>
        <end position="117"/>
    </location>
</feature>
<evidence type="ECO:0000313" key="2">
    <source>
        <dbReference type="EMBL" id="GJE01589.1"/>
    </source>
</evidence>
<reference evidence="2" key="2">
    <citation type="submission" date="2021-08" db="EMBL/GenBank/DDBJ databases">
        <authorList>
            <person name="Tani A."/>
            <person name="Ola A."/>
            <person name="Ogura Y."/>
            <person name="Katsura K."/>
            <person name="Hayashi T."/>
        </authorList>
    </citation>
    <scope>NUCLEOTIDE SEQUENCE</scope>
    <source>
        <strain evidence="2">DSM 17168</strain>
    </source>
</reference>
<keyword evidence="3" id="KW-1185">Reference proteome</keyword>
<sequence length="218" mass="22068">MSDAAPHDALVEGLVARLTPVRPLPPPALRGLVWCPAVIGIGLLALPFADLAGLRARMAVTDLRLAAIGSALTAWTAAVAAFVTSVPGRSARWALLPLAPAALWVGASGLGCLRTWLVPGTTLADGADMRGCAAILIGFSLPLSVALVAMLRRACPLRPTLTAALGGLAVAAAAATLLVPVHPHDATVTDLAIHAVVVAAVIALNALAGGRLLDRERP</sequence>